<dbReference type="InterPro" id="IPR032800">
    <property type="entry name" value="TRP_N"/>
</dbReference>
<dbReference type="PANTHER" id="PTHR31145">
    <property type="entry name" value="INTEGRAL MEMBRANE PROTEIN (AFU_ORTHOLOGUE AFUA_7G01610)"/>
    <property type="match status" value="1"/>
</dbReference>
<dbReference type="STRING" id="1230383.A0A1M8A2S9"/>
<comment type="similarity">
    <text evidence="2">Belongs to the transient receptor potential (TRP) ion channel family.</text>
</comment>
<feature type="domain" description="ML-like" evidence="10">
    <location>
        <begin position="39"/>
        <end position="179"/>
    </location>
</feature>
<protein>
    <submittedName>
        <fullName evidence="11">Similar to S.cerevisiae protein FLC1 (Putative FAD transporter)</fullName>
    </submittedName>
</protein>
<evidence type="ECO:0000256" key="2">
    <source>
        <dbReference type="ARBA" id="ARBA00010642"/>
    </source>
</evidence>
<dbReference type="GO" id="GO:0016020">
    <property type="term" value="C:membrane"/>
    <property type="evidence" value="ECO:0007669"/>
    <property type="project" value="UniProtKB-SubCell"/>
</dbReference>
<keyword evidence="12" id="KW-1185">Reference proteome</keyword>
<evidence type="ECO:0000256" key="6">
    <source>
        <dbReference type="ARBA" id="ARBA00023136"/>
    </source>
</evidence>
<evidence type="ECO:0000259" key="10">
    <source>
        <dbReference type="SMART" id="SM01320"/>
    </source>
</evidence>
<keyword evidence="5 8" id="KW-1133">Transmembrane helix</keyword>
<sequence>MRRRAPPVCRAARIGLWWLLFFLCAGFSVDAASIDVKNRTLYSQNTAYCSVPGPVLISALDLKYDGNQQEFSFSLEVSSLESKANLDVSLTLYIYGENFVGMDLDLCTIMGGALCPIPSYNFTGSGTVAVPPSFASKVPTIAFNVPDIEALAVLNLTEQDTKQQMGCAQLSLSNSRTVQLPEITWSTGALAIAATATAAAATAWTDSLSALQWRVVDIVATMQSVAWVSMLTNIAPRVVHAFSLCLAWAVGLVAIEPVQTSILKTREATGSTDVDLMFAGLMEAQYSRLANYYPSEMLNMDKSAKLGTLDGLPQFDHVLSPRTLYAPNTGAGGEMDPGSPRANVVWALPMEPFSQAGAFFYLEAIPLSPYSAFLTVAVSWLLVLAVLLACGLLLVPVCVWWYGAPCPAAMRHGFDAWLRPMLLRALECASPPITTFALFQFVHSNGWVSHFGAALLCAALAAIWATVGLQQWQQVRRHGPRTLYYKNTSPYRADSAAIHYGSPSHPYRPRYWWFWAVMLLCAFLRACFVAIPQKHDYGLRQSLGLLIVDVLLLGVLIACRPACDKKGNMVMIVLTCFRLAAWILCLVLTTKVNIWGIPRAVLGIVLLAVLALAILYIFFVFVWDVSTALLSPRQRWSKRYADAETEPLCDAPGDTTLQAARDEGASRAETTP</sequence>
<feature type="region of interest" description="Disordered" evidence="7">
    <location>
        <begin position="646"/>
        <end position="672"/>
    </location>
</feature>
<feature type="transmembrane region" description="Helical" evidence="8">
    <location>
        <begin position="447"/>
        <end position="467"/>
    </location>
</feature>
<dbReference type="InterPro" id="IPR040241">
    <property type="entry name" value="TRP_Flc/Pkd2-like"/>
</dbReference>
<comment type="subcellular location">
    <subcellularLocation>
        <location evidence="1">Membrane</location>
        <topology evidence="1">Multi-pass membrane protein</topology>
    </subcellularLocation>
</comment>
<evidence type="ECO:0000256" key="9">
    <source>
        <dbReference type="SAM" id="SignalP"/>
    </source>
</evidence>
<dbReference type="Pfam" id="PF06011">
    <property type="entry name" value="TRP"/>
    <property type="match status" value="1"/>
</dbReference>
<feature type="transmembrane region" description="Helical" evidence="8">
    <location>
        <begin position="377"/>
        <end position="402"/>
    </location>
</feature>
<feature type="signal peptide" evidence="9">
    <location>
        <begin position="1"/>
        <end position="31"/>
    </location>
</feature>
<dbReference type="Proteomes" id="UP000186303">
    <property type="component" value="Chromosome 2"/>
</dbReference>
<dbReference type="VEuPathDB" id="FungiDB:MSYG_1081"/>
<dbReference type="OMA" id="KSYWWIF"/>
<dbReference type="OrthoDB" id="2115177at2759"/>
<keyword evidence="6 8" id="KW-0472">Membrane</keyword>
<dbReference type="GO" id="GO:0009272">
    <property type="term" value="P:fungal-type cell wall biogenesis"/>
    <property type="evidence" value="ECO:0007669"/>
    <property type="project" value="TreeGrafter"/>
</dbReference>
<dbReference type="SMART" id="SM01320">
    <property type="entry name" value="TRP_N"/>
    <property type="match status" value="1"/>
</dbReference>
<evidence type="ECO:0000256" key="4">
    <source>
        <dbReference type="ARBA" id="ARBA00022729"/>
    </source>
</evidence>
<evidence type="ECO:0000313" key="12">
    <source>
        <dbReference type="Proteomes" id="UP000186303"/>
    </source>
</evidence>
<dbReference type="Pfam" id="PF14558">
    <property type="entry name" value="TRP_N"/>
    <property type="match status" value="1"/>
</dbReference>
<evidence type="ECO:0000256" key="3">
    <source>
        <dbReference type="ARBA" id="ARBA00022692"/>
    </source>
</evidence>
<keyword evidence="3 8" id="KW-0812">Transmembrane</keyword>
<feature type="transmembrane region" description="Helical" evidence="8">
    <location>
        <begin position="601"/>
        <end position="630"/>
    </location>
</feature>
<keyword evidence="4 9" id="KW-0732">Signal</keyword>
<name>A0A1M8A2S9_MALS4</name>
<feature type="transmembrane region" description="Helical" evidence="8">
    <location>
        <begin position="543"/>
        <end position="563"/>
    </location>
</feature>
<proteinExistence type="inferred from homology"/>
<organism evidence="11 12">
    <name type="scientific">Malassezia sympodialis (strain ATCC 42132)</name>
    <name type="common">Atopic eczema-associated yeast</name>
    <dbReference type="NCBI Taxonomy" id="1230383"/>
    <lineage>
        <taxon>Eukaryota</taxon>
        <taxon>Fungi</taxon>
        <taxon>Dikarya</taxon>
        <taxon>Basidiomycota</taxon>
        <taxon>Ustilaginomycotina</taxon>
        <taxon>Malasseziomycetes</taxon>
        <taxon>Malasseziales</taxon>
        <taxon>Malasseziaceae</taxon>
        <taxon>Malassezia</taxon>
    </lineage>
</organism>
<dbReference type="GO" id="GO:0055085">
    <property type="term" value="P:transmembrane transport"/>
    <property type="evidence" value="ECO:0007669"/>
    <property type="project" value="TreeGrafter"/>
</dbReference>
<evidence type="ECO:0000256" key="5">
    <source>
        <dbReference type="ARBA" id="ARBA00022989"/>
    </source>
</evidence>
<dbReference type="AlphaFoldDB" id="A0A1M8A2S9"/>
<feature type="transmembrane region" description="Helical" evidence="8">
    <location>
        <begin position="512"/>
        <end position="531"/>
    </location>
</feature>
<dbReference type="EMBL" id="LT671822">
    <property type="protein sequence ID" value="SHO76743.1"/>
    <property type="molecule type" value="Genomic_DNA"/>
</dbReference>
<accession>A0A1M8A2S9</accession>
<evidence type="ECO:0000256" key="1">
    <source>
        <dbReference type="ARBA" id="ARBA00004141"/>
    </source>
</evidence>
<dbReference type="InterPro" id="IPR010308">
    <property type="entry name" value="TRP_C"/>
</dbReference>
<evidence type="ECO:0000313" key="11">
    <source>
        <dbReference type="EMBL" id="SHO76743.1"/>
    </source>
</evidence>
<gene>
    <name evidence="11" type="ORF">MSYG_1081</name>
</gene>
<evidence type="ECO:0000256" key="8">
    <source>
        <dbReference type="SAM" id="Phobius"/>
    </source>
</evidence>
<reference evidence="12" key="1">
    <citation type="journal article" date="2017" name="Nucleic Acids Res.">
        <title>Proteogenomics produces comprehensive and highly accurate protein-coding gene annotation in a complete genome assembly of Malassezia sympodialis.</title>
        <authorList>
            <person name="Zhu Y."/>
            <person name="Engstroem P.G."/>
            <person name="Tellgren-Roth C."/>
            <person name="Baudo C.D."/>
            <person name="Kennell J.C."/>
            <person name="Sun S."/>
            <person name="Billmyre R.B."/>
            <person name="Schroeder M.S."/>
            <person name="Andersson A."/>
            <person name="Holm T."/>
            <person name="Sigurgeirsson B."/>
            <person name="Wu G."/>
            <person name="Sankaranarayanan S.R."/>
            <person name="Siddharthan R."/>
            <person name="Sanyal K."/>
            <person name="Lundeberg J."/>
            <person name="Nystedt B."/>
            <person name="Boekhout T."/>
            <person name="Dawson T.L. Jr."/>
            <person name="Heitman J."/>
            <person name="Scheynius A."/>
            <person name="Lehtioe J."/>
        </authorList>
    </citation>
    <scope>NUCLEOTIDE SEQUENCE [LARGE SCALE GENOMIC DNA]</scope>
    <source>
        <strain evidence="12">ATCC 42132</strain>
    </source>
</reference>
<feature type="transmembrane region" description="Helical" evidence="8">
    <location>
        <begin position="570"/>
        <end position="589"/>
    </location>
</feature>
<dbReference type="PANTHER" id="PTHR31145:SF2">
    <property type="entry name" value="FLAVIN CARRIER PROTEIN 2"/>
    <property type="match status" value="1"/>
</dbReference>
<evidence type="ECO:0000256" key="7">
    <source>
        <dbReference type="SAM" id="MobiDB-lite"/>
    </source>
</evidence>
<feature type="chain" id="PRO_5013065571" evidence="9">
    <location>
        <begin position="32"/>
        <end position="672"/>
    </location>
</feature>